<reference evidence="1" key="1">
    <citation type="submission" date="2024-09" db="EMBL/GenBank/DDBJ databases">
        <title>Black Yeasts Isolated from many extreme environments.</title>
        <authorList>
            <person name="Coleine C."/>
            <person name="Stajich J.E."/>
            <person name="Selbmann L."/>
        </authorList>
    </citation>
    <scope>NUCLEOTIDE SEQUENCE</scope>
    <source>
        <strain evidence="1">CCFEE 5737</strain>
    </source>
</reference>
<protein>
    <submittedName>
        <fullName evidence="1">Uncharacterized protein</fullName>
    </submittedName>
</protein>
<dbReference type="Proteomes" id="UP001186974">
    <property type="component" value="Unassembled WGS sequence"/>
</dbReference>
<gene>
    <name evidence="1" type="ORF">LTS18_009163</name>
</gene>
<name>A0ACC3D119_9PEZI</name>
<feature type="non-terminal residue" evidence="1">
    <location>
        <position position="83"/>
    </location>
</feature>
<accession>A0ACC3D119</accession>
<organism evidence="1 2">
    <name type="scientific">Coniosporium uncinatum</name>
    <dbReference type="NCBI Taxonomy" id="93489"/>
    <lineage>
        <taxon>Eukaryota</taxon>
        <taxon>Fungi</taxon>
        <taxon>Dikarya</taxon>
        <taxon>Ascomycota</taxon>
        <taxon>Pezizomycotina</taxon>
        <taxon>Dothideomycetes</taxon>
        <taxon>Dothideomycetes incertae sedis</taxon>
        <taxon>Coniosporium</taxon>
    </lineage>
</organism>
<evidence type="ECO:0000313" key="2">
    <source>
        <dbReference type="Proteomes" id="UP001186974"/>
    </source>
</evidence>
<keyword evidence="2" id="KW-1185">Reference proteome</keyword>
<sequence length="83" mass="9159">MDRSNIPFSGDIDTSWPVSSAAEFIQAAPTLESYDHTNWEAFMRWDPSSQAQSSSPRQFNDLGLGHSGSQQAPTLANRRSNSN</sequence>
<evidence type="ECO:0000313" key="1">
    <source>
        <dbReference type="EMBL" id="KAK3060165.1"/>
    </source>
</evidence>
<comment type="caution">
    <text evidence="1">The sequence shown here is derived from an EMBL/GenBank/DDBJ whole genome shotgun (WGS) entry which is preliminary data.</text>
</comment>
<dbReference type="EMBL" id="JAWDJW010008804">
    <property type="protein sequence ID" value="KAK3060165.1"/>
    <property type="molecule type" value="Genomic_DNA"/>
</dbReference>
<proteinExistence type="predicted"/>